<accession>A0A1G7P284</accession>
<dbReference type="AlphaFoldDB" id="A0A1G7P284"/>
<name>A0A1G7P284_9SPHN</name>
<dbReference type="EMBL" id="FNBI01000006">
    <property type="protein sequence ID" value="SDF79540.1"/>
    <property type="molecule type" value="Genomic_DNA"/>
</dbReference>
<sequence>MIRLYANGGWRWFSDRHALAEVERGLAGFLTAIEDGLYLPAMKAWMTHLDAEGVRLRARIRVASTMADAHAQRAVHGRQHDPLNEAANNLLRLCAAGRAANAPRLATSVRPCRRATYSPITSYRNTPRSYVFNVLGLLVDLEPRQRGVLERIVDGPLVPAG</sequence>
<keyword evidence="2" id="KW-1185">Reference proteome</keyword>
<reference evidence="1 2" key="1">
    <citation type="submission" date="2016-10" db="EMBL/GenBank/DDBJ databases">
        <authorList>
            <person name="Varghese N."/>
            <person name="Submissions S."/>
        </authorList>
    </citation>
    <scope>NUCLEOTIDE SEQUENCE [LARGE SCALE GENOMIC DNA]</scope>
    <source>
        <strain evidence="1 2">S7-754</strain>
    </source>
</reference>
<evidence type="ECO:0000313" key="2">
    <source>
        <dbReference type="Proteomes" id="UP000323502"/>
    </source>
</evidence>
<proteinExistence type="predicted"/>
<organism evidence="1 2">
    <name type="scientific">Sphingomonas carotinifaciens</name>
    <dbReference type="NCBI Taxonomy" id="1166323"/>
    <lineage>
        <taxon>Bacteria</taxon>
        <taxon>Pseudomonadati</taxon>
        <taxon>Pseudomonadota</taxon>
        <taxon>Alphaproteobacteria</taxon>
        <taxon>Sphingomonadales</taxon>
        <taxon>Sphingomonadaceae</taxon>
        <taxon>Sphingomonas</taxon>
    </lineage>
</organism>
<gene>
    <name evidence="1" type="ORF">SAMN05216557_1069</name>
</gene>
<dbReference type="Proteomes" id="UP000323502">
    <property type="component" value="Unassembled WGS sequence"/>
</dbReference>
<evidence type="ECO:0000313" key="1">
    <source>
        <dbReference type="EMBL" id="SDF79540.1"/>
    </source>
</evidence>
<protein>
    <submittedName>
        <fullName evidence="1">Uncharacterized protein</fullName>
    </submittedName>
</protein>